<dbReference type="Pfam" id="PF14359">
    <property type="entry name" value="DUF4406"/>
    <property type="match status" value="1"/>
</dbReference>
<accession>A0A1H6NYM7</accession>
<sequence length="203" mass="22720">MSEQKHIDCPALHKRFAGYPYGDQVPRTVRMLKDVTADPMPGIGFAYIDGPVPFAKQQDILPAWTNSHGALTAVLPDGRRLGLRPGEFEVDSWHDERAEYRVYLCGPMTGLPDCNYPAFHAEAARLRDLGHHVENPAENPKPVRDKWELYMRMSIPQMLTCDTVATLPGWEQSKGARLEVEIATQLGLRVIRASSLTEEPEAA</sequence>
<dbReference type="Gene3D" id="3.40.50.10400">
    <property type="entry name" value="Hypothetical protein PA1492"/>
    <property type="match status" value="1"/>
</dbReference>
<gene>
    <name evidence="1" type="ORF">SAMN05216581_3285</name>
</gene>
<dbReference type="Proteomes" id="UP000182272">
    <property type="component" value="Chromosome I"/>
</dbReference>
<proteinExistence type="predicted"/>
<dbReference type="RefSeq" id="WP_019363555.1">
    <property type="nucleotide sequence ID" value="NZ_LT629972.1"/>
</dbReference>
<reference evidence="1 2" key="1">
    <citation type="submission" date="2016-10" db="EMBL/GenBank/DDBJ databases">
        <authorList>
            <person name="de Groot N.N."/>
        </authorList>
    </citation>
    <scope>NUCLEOTIDE SEQUENCE [LARGE SCALE GENOMIC DNA]</scope>
    <source>
        <strain evidence="1 2">LMG 2158</strain>
    </source>
</reference>
<protein>
    <recommendedName>
        <fullName evidence="3">DUF4406 domain-containing protein</fullName>
    </recommendedName>
</protein>
<organism evidence="1 2">
    <name type="scientific">Pseudomonas asplenii</name>
    <dbReference type="NCBI Taxonomy" id="53407"/>
    <lineage>
        <taxon>Bacteria</taxon>
        <taxon>Pseudomonadati</taxon>
        <taxon>Pseudomonadota</taxon>
        <taxon>Gammaproteobacteria</taxon>
        <taxon>Pseudomonadales</taxon>
        <taxon>Pseudomonadaceae</taxon>
        <taxon>Pseudomonas</taxon>
    </lineage>
</organism>
<name>A0A1H6NYM7_9PSED</name>
<evidence type="ECO:0000313" key="2">
    <source>
        <dbReference type="Proteomes" id="UP000182272"/>
    </source>
</evidence>
<dbReference type="SUPFAM" id="SSF52309">
    <property type="entry name" value="N-(deoxy)ribosyltransferase-like"/>
    <property type="match status" value="1"/>
</dbReference>
<evidence type="ECO:0008006" key="3">
    <source>
        <dbReference type="Google" id="ProtNLM"/>
    </source>
</evidence>
<evidence type="ECO:0000313" key="1">
    <source>
        <dbReference type="EMBL" id="SEI17012.1"/>
    </source>
</evidence>
<dbReference type="InterPro" id="IPR025518">
    <property type="entry name" value="DUF4406"/>
</dbReference>
<dbReference type="AlphaFoldDB" id="A0A1H6NYM7"/>
<dbReference type="EMBL" id="LT629972">
    <property type="protein sequence ID" value="SEI17012.1"/>
    <property type="molecule type" value="Genomic_DNA"/>
</dbReference>